<evidence type="ECO:0000256" key="9">
    <source>
        <dbReference type="ARBA" id="ARBA00039103"/>
    </source>
</evidence>
<dbReference type="SFLD" id="SFLDG00002">
    <property type="entry name" value="C1.7:_P-type_atpase_like"/>
    <property type="match status" value="1"/>
</dbReference>
<accession>A0A174NZQ6</accession>
<dbReference type="SFLD" id="SFLDF00027">
    <property type="entry name" value="p-type_atpase"/>
    <property type="match status" value="1"/>
</dbReference>
<evidence type="ECO:0000313" key="15">
    <source>
        <dbReference type="Proteomes" id="UP000095413"/>
    </source>
</evidence>
<evidence type="ECO:0000313" key="13">
    <source>
        <dbReference type="EMBL" id="CUP54272.1"/>
    </source>
</evidence>
<evidence type="ECO:0000256" key="8">
    <source>
        <dbReference type="ARBA" id="ARBA00023136"/>
    </source>
</evidence>
<dbReference type="InterPro" id="IPR044492">
    <property type="entry name" value="P_typ_ATPase_HD_dom"/>
</dbReference>
<dbReference type="InterPro" id="IPR018303">
    <property type="entry name" value="ATPase_P-typ_P_site"/>
</dbReference>
<evidence type="ECO:0000256" key="4">
    <source>
        <dbReference type="ARBA" id="ARBA00022692"/>
    </source>
</evidence>
<dbReference type="FunFam" id="2.70.150.10:FF:000002">
    <property type="entry name" value="Copper-transporting ATPase 1, putative"/>
    <property type="match status" value="1"/>
</dbReference>
<dbReference type="InterPro" id="IPR051014">
    <property type="entry name" value="Cation_Transport_ATPase_IB"/>
</dbReference>
<dbReference type="SFLD" id="SFLDS00003">
    <property type="entry name" value="Haloacid_Dehalogenase"/>
    <property type="match status" value="1"/>
</dbReference>
<keyword evidence="11" id="KW-1003">Cell membrane</keyword>
<feature type="transmembrane region" description="Helical" evidence="11">
    <location>
        <begin position="605"/>
        <end position="624"/>
    </location>
</feature>
<dbReference type="Gene3D" id="3.40.50.1000">
    <property type="entry name" value="HAD superfamily/HAD-like"/>
    <property type="match status" value="1"/>
</dbReference>
<proteinExistence type="inferred from homology"/>
<evidence type="ECO:0000256" key="1">
    <source>
        <dbReference type="ARBA" id="ARBA00004651"/>
    </source>
</evidence>
<evidence type="ECO:0000259" key="12">
    <source>
        <dbReference type="Pfam" id="PF00122"/>
    </source>
</evidence>
<dbReference type="EMBL" id="QROS01000001">
    <property type="protein sequence ID" value="RHL50490.1"/>
    <property type="molecule type" value="Genomic_DNA"/>
</dbReference>
<dbReference type="Proteomes" id="UP000095413">
    <property type="component" value="Unassembled WGS sequence"/>
</dbReference>
<dbReference type="Gene3D" id="2.70.150.10">
    <property type="entry name" value="Calcium-transporting ATPase, cytoplasmic transduction domain A"/>
    <property type="match status" value="1"/>
</dbReference>
<dbReference type="GO" id="GO:0005886">
    <property type="term" value="C:plasma membrane"/>
    <property type="evidence" value="ECO:0007669"/>
    <property type="project" value="UniProtKB-SubCell"/>
</dbReference>
<dbReference type="InterPro" id="IPR023299">
    <property type="entry name" value="ATPase_P-typ_cyto_dom_N"/>
</dbReference>
<dbReference type="InterPro" id="IPR008250">
    <property type="entry name" value="ATPase_P-typ_transduc_dom_A_sf"/>
</dbReference>
<dbReference type="Pfam" id="PF00122">
    <property type="entry name" value="E1-E2_ATPase"/>
    <property type="match status" value="1"/>
</dbReference>
<reference evidence="13 15" key="1">
    <citation type="submission" date="2015-09" db="EMBL/GenBank/DDBJ databases">
        <authorList>
            <consortium name="Pathogen Informatics"/>
        </authorList>
    </citation>
    <scope>NUCLEOTIDE SEQUENCE [LARGE SCALE GENOMIC DNA]</scope>
    <source>
        <strain evidence="13 15">2789STDY5834921</strain>
    </source>
</reference>
<feature type="domain" description="P-type ATPase A" evidence="12">
    <location>
        <begin position="121"/>
        <end position="220"/>
    </location>
</feature>
<feature type="transmembrane region" description="Helical" evidence="11">
    <location>
        <begin position="277"/>
        <end position="301"/>
    </location>
</feature>
<protein>
    <recommendedName>
        <fullName evidence="9">Cd(2+)-exporting ATPase</fullName>
        <ecNumber evidence="9">7.2.2.21</ecNumber>
    </recommendedName>
</protein>
<dbReference type="EMBL" id="CZBA01000008">
    <property type="protein sequence ID" value="CUP54272.1"/>
    <property type="molecule type" value="Genomic_DNA"/>
</dbReference>
<dbReference type="GO" id="GO:0046872">
    <property type="term" value="F:metal ion binding"/>
    <property type="evidence" value="ECO:0007669"/>
    <property type="project" value="UniProtKB-KW"/>
</dbReference>
<evidence type="ECO:0000256" key="7">
    <source>
        <dbReference type="ARBA" id="ARBA00022989"/>
    </source>
</evidence>
<dbReference type="SUPFAM" id="SSF56784">
    <property type="entry name" value="HAD-like"/>
    <property type="match status" value="1"/>
</dbReference>
<gene>
    <name evidence="13" type="primary">cadA_1</name>
    <name evidence="14" type="synonym">cadA</name>
    <name evidence="14" type="ORF">DW021_02165</name>
    <name evidence="13" type="ORF">ERS852533_01715</name>
</gene>
<dbReference type="InterPro" id="IPR036412">
    <property type="entry name" value="HAD-like_sf"/>
</dbReference>
<dbReference type="Proteomes" id="UP000285897">
    <property type="component" value="Unassembled WGS sequence"/>
</dbReference>
<dbReference type="InterPro" id="IPR023298">
    <property type="entry name" value="ATPase_P-typ_TM_dom_sf"/>
</dbReference>
<keyword evidence="5 11" id="KW-0479">Metal-binding</keyword>
<dbReference type="SUPFAM" id="SSF81665">
    <property type="entry name" value="Calcium ATPase, transmembrane domain M"/>
    <property type="match status" value="1"/>
</dbReference>
<dbReference type="OrthoDB" id="9813266at2"/>
<evidence type="ECO:0000313" key="14">
    <source>
        <dbReference type="EMBL" id="RHL50490.1"/>
    </source>
</evidence>
<keyword evidence="7 11" id="KW-1133">Transmembrane helix</keyword>
<feature type="transmembrane region" description="Helical" evidence="11">
    <location>
        <begin position="9"/>
        <end position="25"/>
    </location>
</feature>
<keyword evidence="8 11" id="KW-0472">Membrane</keyword>
<dbReference type="Pfam" id="PF00702">
    <property type="entry name" value="Hydrolase"/>
    <property type="match status" value="1"/>
</dbReference>
<feature type="transmembrane region" description="Helical" evidence="11">
    <location>
        <begin position="236"/>
        <end position="257"/>
    </location>
</feature>
<evidence type="ECO:0000256" key="3">
    <source>
        <dbReference type="ARBA" id="ARBA00022539"/>
    </source>
</evidence>
<dbReference type="NCBIfam" id="TIGR01512">
    <property type="entry name" value="ATPase-IB2_Cd"/>
    <property type="match status" value="1"/>
</dbReference>
<keyword evidence="11" id="KW-0067">ATP-binding</keyword>
<dbReference type="PANTHER" id="PTHR48085:SF5">
    <property type="entry name" value="CADMIUM_ZINC-TRANSPORTING ATPASE HMA4-RELATED"/>
    <property type="match status" value="1"/>
</dbReference>
<evidence type="ECO:0000256" key="11">
    <source>
        <dbReference type="RuleBase" id="RU362081"/>
    </source>
</evidence>
<name>A0A174NZQ6_9FIRM</name>
<keyword evidence="13" id="KW-0378">Hydrolase</keyword>
<dbReference type="RefSeq" id="WP_055056027.1">
    <property type="nucleotide sequence ID" value="NZ_CZBA01000008.1"/>
</dbReference>
<dbReference type="InterPro" id="IPR059000">
    <property type="entry name" value="ATPase_P-type_domA"/>
</dbReference>
<evidence type="ECO:0000256" key="5">
    <source>
        <dbReference type="ARBA" id="ARBA00022723"/>
    </source>
</evidence>
<keyword evidence="11" id="KW-0547">Nucleotide-binding</keyword>
<feature type="transmembrane region" description="Helical" evidence="11">
    <location>
        <begin position="60"/>
        <end position="78"/>
    </location>
</feature>
<dbReference type="PANTHER" id="PTHR48085">
    <property type="entry name" value="CADMIUM/ZINC-TRANSPORTING ATPASE HMA2-RELATED"/>
    <property type="match status" value="1"/>
</dbReference>
<evidence type="ECO:0000256" key="2">
    <source>
        <dbReference type="ARBA" id="ARBA00006024"/>
    </source>
</evidence>
<dbReference type="EC" id="7.2.2.21" evidence="9"/>
<dbReference type="InterPro" id="IPR001757">
    <property type="entry name" value="P_typ_ATPase"/>
</dbReference>
<dbReference type="Gene3D" id="3.40.1110.10">
    <property type="entry name" value="Calcium-transporting ATPase, cytoplasmic domain N"/>
    <property type="match status" value="1"/>
</dbReference>
<dbReference type="PRINTS" id="PR00119">
    <property type="entry name" value="CATATPASE"/>
</dbReference>
<dbReference type="GO" id="GO:0005524">
    <property type="term" value="F:ATP binding"/>
    <property type="evidence" value="ECO:0007669"/>
    <property type="project" value="UniProtKB-UniRule"/>
</dbReference>
<evidence type="ECO:0000256" key="10">
    <source>
        <dbReference type="ARBA" id="ARBA00049338"/>
    </source>
</evidence>
<dbReference type="PROSITE" id="PS00154">
    <property type="entry name" value="ATPASE_E1_E2"/>
    <property type="match status" value="1"/>
</dbReference>
<keyword evidence="6" id="KW-1278">Translocase</keyword>
<dbReference type="GO" id="GO:0016887">
    <property type="term" value="F:ATP hydrolysis activity"/>
    <property type="evidence" value="ECO:0007669"/>
    <property type="project" value="InterPro"/>
</dbReference>
<dbReference type="AlphaFoldDB" id="A0A174NZQ6"/>
<feature type="transmembrane region" description="Helical" evidence="11">
    <location>
        <begin position="580"/>
        <end position="599"/>
    </location>
</feature>
<reference evidence="14 16" key="2">
    <citation type="submission" date="2018-08" db="EMBL/GenBank/DDBJ databases">
        <title>A genome reference for cultivated species of the human gut microbiota.</title>
        <authorList>
            <person name="Zou Y."/>
            <person name="Xue W."/>
            <person name="Luo G."/>
        </authorList>
    </citation>
    <scope>NUCLEOTIDE SEQUENCE [LARGE SCALE GENOMIC DNA]</scope>
    <source>
        <strain evidence="14 16">AF37-6AC</strain>
    </source>
</reference>
<keyword evidence="3" id="KW-0104">Cadmium</keyword>
<dbReference type="InterPro" id="IPR027256">
    <property type="entry name" value="P-typ_ATPase_IB"/>
</dbReference>
<evidence type="ECO:0000313" key="16">
    <source>
        <dbReference type="Proteomes" id="UP000285897"/>
    </source>
</evidence>
<dbReference type="SUPFAM" id="SSF81653">
    <property type="entry name" value="Calcium ATPase, transduction domain A"/>
    <property type="match status" value="1"/>
</dbReference>
<dbReference type="GO" id="GO:0008551">
    <property type="term" value="F:P-type cadmium transporter activity"/>
    <property type="evidence" value="ECO:0007669"/>
    <property type="project" value="UniProtKB-EC"/>
</dbReference>
<dbReference type="NCBIfam" id="TIGR01494">
    <property type="entry name" value="ATPase_P-type"/>
    <property type="match status" value="1"/>
</dbReference>
<keyword evidence="4 11" id="KW-0812">Transmembrane</keyword>
<comment type="catalytic activity">
    <reaction evidence="10">
        <text>Cd(2+)(in) + ATP + H2O = Cd(2+)(out) + ADP + phosphate + H(+)</text>
        <dbReference type="Rhea" id="RHEA:12132"/>
        <dbReference type="ChEBI" id="CHEBI:15377"/>
        <dbReference type="ChEBI" id="CHEBI:15378"/>
        <dbReference type="ChEBI" id="CHEBI:30616"/>
        <dbReference type="ChEBI" id="CHEBI:43474"/>
        <dbReference type="ChEBI" id="CHEBI:48775"/>
        <dbReference type="ChEBI" id="CHEBI:456216"/>
        <dbReference type="EC" id="7.2.2.21"/>
    </reaction>
</comment>
<dbReference type="NCBIfam" id="TIGR01525">
    <property type="entry name" value="ATPase-IB_hvy"/>
    <property type="match status" value="1"/>
</dbReference>
<comment type="subcellular location">
    <subcellularLocation>
        <location evidence="1">Cell membrane</location>
        <topology evidence="1">Multi-pass membrane protein</topology>
    </subcellularLocation>
</comment>
<evidence type="ECO:0000256" key="6">
    <source>
        <dbReference type="ARBA" id="ARBA00022967"/>
    </source>
</evidence>
<sequence>MNKKQKKMLARIIIAAVLLIVLHFVPITGIPRFICYLAVYLVIGYDIVKKAFKGIKNGQVFDENFLMAIATIGAFALAVYEKSGDYNESIAVMLFYQVGELFQSYAVGKSRRNITELMDIRPDYANIENDGKLEKVDPDEVEVGSVIVVQPGEKVPIDGVIVEGNSSLNTSALTGESLPRSAKAGDEIISGCINMTGVLKIKTTKEFDESTVSKILELIEESSSRKSRSENFISKFAHYYTPAVCYGALALAILPPLVNLVLLHNPAMWGQWIYRALTFLVISCPCALVISIPLGFFAGIGGASNAGVLVKGSNYLETLAHTKYVVFDKTGTLTKGVFEVVGVHHNTMEEKKILEYAALAESFSSHPISRSLKTAYGKEIDQKRVTDVEEISGNGVTAKVDGISVAVGNTKLMKRIGVEAVECHQVGTVIHVAIDGAYAGHILISDVLKPTSKEAIVNLKKNGIKETVMLTGDIDKVAQQVAGELGVDRVYSELLPADKVSKVEELLAKKTEKEKLAFVGDGINDAPVLSRADIGIAMGAMGSDAAIEAADVVLMDDDPMKIVKAIRIAKKCMRIVYENIYFAIGIKVICLILGAVGIANMWVAIFADVGVMIIAVLNAIRTLFVKKL</sequence>
<organism evidence="13 15">
    <name type="scientific">Blautia obeum</name>
    <dbReference type="NCBI Taxonomy" id="40520"/>
    <lineage>
        <taxon>Bacteria</taxon>
        <taxon>Bacillati</taxon>
        <taxon>Bacillota</taxon>
        <taxon>Clostridia</taxon>
        <taxon>Lachnospirales</taxon>
        <taxon>Lachnospiraceae</taxon>
        <taxon>Blautia</taxon>
    </lineage>
</organism>
<dbReference type="InterPro" id="IPR023214">
    <property type="entry name" value="HAD_sf"/>
</dbReference>
<comment type="similarity">
    <text evidence="2 11">Belongs to the cation transport ATPase (P-type) (TC 3.A.3) family. Type IB subfamily.</text>
</comment>